<dbReference type="OrthoDB" id="755659at2759"/>
<evidence type="ECO:0000256" key="1">
    <source>
        <dbReference type="SAM" id="MobiDB-lite"/>
    </source>
</evidence>
<dbReference type="AlphaFoldDB" id="A0A7J6WE10"/>
<proteinExistence type="predicted"/>
<sequence>MLSLQHEEYILTLNVVVPMEYSCAQHDARMHRENRDAVPNEVSKGGRAFSRTDCNEGDNCRADLASSSTVSYEKDTCIASNTLPLCQPKEILEC</sequence>
<organism evidence="2 3">
    <name type="scientific">Thalictrum thalictroides</name>
    <name type="common">Rue-anemone</name>
    <name type="synonym">Anemone thalictroides</name>
    <dbReference type="NCBI Taxonomy" id="46969"/>
    <lineage>
        <taxon>Eukaryota</taxon>
        <taxon>Viridiplantae</taxon>
        <taxon>Streptophyta</taxon>
        <taxon>Embryophyta</taxon>
        <taxon>Tracheophyta</taxon>
        <taxon>Spermatophyta</taxon>
        <taxon>Magnoliopsida</taxon>
        <taxon>Ranunculales</taxon>
        <taxon>Ranunculaceae</taxon>
        <taxon>Thalictroideae</taxon>
        <taxon>Thalictrum</taxon>
    </lineage>
</organism>
<gene>
    <name evidence="2" type="ORF">FRX31_014794</name>
</gene>
<feature type="region of interest" description="Disordered" evidence="1">
    <location>
        <begin position="30"/>
        <end position="52"/>
    </location>
</feature>
<comment type="caution">
    <text evidence="2">The sequence shown here is derived from an EMBL/GenBank/DDBJ whole genome shotgun (WGS) entry which is preliminary data.</text>
</comment>
<accession>A0A7J6WE10</accession>
<evidence type="ECO:0000313" key="2">
    <source>
        <dbReference type="EMBL" id="KAF5195619.1"/>
    </source>
</evidence>
<dbReference type="Proteomes" id="UP000554482">
    <property type="component" value="Unassembled WGS sequence"/>
</dbReference>
<dbReference type="EMBL" id="JABWDY010017065">
    <property type="protein sequence ID" value="KAF5195619.1"/>
    <property type="molecule type" value="Genomic_DNA"/>
</dbReference>
<name>A0A7J6WE10_THATH</name>
<keyword evidence="3" id="KW-1185">Reference proteome</keyword>
<protein>
    <submittedName>
        <fullName evidence="2">Uncharacterized protein</fullName>
    </submittedName>
</protein>
<evidence type="ECO:0000313" key="3">
    <source>
        <dbReference type="Proteomes" id="UP000554482"/>
    </source>
</evidence>
<reference evidence="2 3" key="1">
    <citation type="submission" date="2020-06" db="EMBL/GenBank/DDBJ databases">
        <title>Transcriptomic and genomic resources for Thalictrum thalictroides and T. hernandezii: Facilitating candidate gene discovery in an emerging model plant lineage.</title>
        <authorList>
            <person name="Arias T."/>
            <person name="Riano-Pachon D.M."/>
            <person name="Di Stilio V.S."/>
        </authorList>
    </citation>
    <scope>NUCLEOTIDE SEQUENCE [LARGE SCALE GENOMIC DNA]</scope>
    <source>
        <strain evidence="3">cv. WT478/WT964</strain>
        <tissue evidence="2">Leaves</tissue>
    </source>
</reference>